<evidence type="ECO:0000259" key="3">
    <source>
        <dbReference type="Pfam" id="PF01145"/>
    </source>
</evidence>
<evidence type="ECO:0000313" key="4">
    <source>
        <dbReference type="EMBL" id="GAA0747200.1"/>
    </source>
</evidence>
<dbReference type="Proteomes" id="UP001500279">
    <property type="component" value="Unassembled WGS sequence"/>
</dbReference>
<feature type="compositionally biased region" description="Basic and acidic residues" evidence="2">
    <location>
        <begin position="165"/>
        <end position="179"/>
    </location>
</feature>
<dbReference type="EMBL" id="BAAAEW010000007">
    <property type="protein sequence ID" value="GAA0747200.1"/>
    <property type="molecule type" value="Genomic_DNA"/>
</dbReference>
<evidence type="ECO:0000313" key="5">
    <source>
        <dbReference type="Proteomes" id="UP001500279"/>
    </source>
</evidence>
<keyword evidence="5" id="KW-1185">Reference proteome</keyword>
<dbReference type="InterPro" id="IPR036013">
    <property type="entry name" value="Band_7/SPFH_dom_sf"/>
</dbReference>
<protein>
    <recommendedName>
        <fullName evidence="3">Band 7 domain-containing protein</fullName>
    </recommendedName>
</protein>
<evidence type="ECO:0000256" key="2">
    <source>
        <dbReference type="SAM" id="MobiDB-lite"/>
    </source>
</evidence>
<sequence>MIDNPWFFGHGGPRDETQKPGLSWYWLTTDGLEVSLVPTKRDEPLEHLATGDNNFINYASYVVIQWKDPAELVKKFGASGWYENNLKEQYRTIVRDVTKKYSMTPIMTDPETLAAIEKEIARQFREHIKATGLHVELLNVNMGKALPDAPVIAEMNATAVQQQRKKTETQRKLAEDSRLQAEQSRANADNAYREQMKLDAAQFVQLEGIKRYSEACKESKNCVIVQGNTPVLVGR</sequence>
<reference evidence="4 5" key="1">
    <citation type="journal article" date="2019" name="Int. J. Syst. Evol. Microbiol.">
        <title>The Global Catalogue of Microorganisms (GCM) 10K type strain sequencing project: providing services to taxonomists for standard genome sequencing and annotation.</title>
        <authorList>
            <consortium name="The Broad Institute Genomics Platform"/>
            <consortium name="The Broad Institute Genome Sequencing Center for Infectious Disease"/>
            <person name="Wu L."/>
            <person name="Ma J."/>
        </authorList>
    </citation>
    <scope>NUCLEOTIDE SEQUENCE [LARGE SCALE GENOMIC DNA]</scope>
    <source>
        <strain evidence="4 5">JCM 15503</strain>
    </source>
</reference>
<dbReference type="Gene3D" id="3.30.479.30">
    <property type="entry name" value="Band 7 domain"/>
    <property type="match status" value="1"/>
</dbReference>
<accession>A0ABN1JUY6</accession>
<dbReference type="SUPFAM" id="SSF117892">
    <property type="entry name" value="Band 7/SPFH domain"/>
    <property type="match status" value="1"/>
</dbReference>
<organism evidence="4 5">
    <name type="scientific">Ideonella azotifigens</name>
    <dbReference type="NCBI Taxonomy" id="513160"/>
    <lineage>
        <taxon>Bacteria</taxon>
        <taxon>Pseudomonadati</taxon>
        <taxon>Pseudomonadota</taxon>
        <taxon>Betaproteobacteria</taxon>
        <taxon>Burkholderiales</taxon>
        <taxon>Sphaerotilaceae</taxon>
        <taxon>Ideonella</taxon>
    </lineage>
</organism>
<feature type="region of interest" description="Disordered" evidence="2">
    <location>
        <begin position="162"/>
        <end position="187"/>
    </location>
</feature>
<feature type="domain" description="Band 7" evidence="3">
    <location>
        <begin position="9"/>
        <end position="172"/>
    </location>
</feature>
<comment type="subcellular location">
    <subcellularLocation>
        <location evidence="1">Membrane</location>
        <topology evidence="1">Single-pass membrane protein</topology>
    </subcellularLocation>
</comment>
<evidence type="ECO:0000256" key="1">
    <source>
        <dbReference type="ARBA" id="ARBA00004167"/>
    </source>
</evidence>
<dbReference type="Pfam" id="PF01145">
    <property type="entry name" value="Band_7"/>
    <property type="match status" value="1"/>
</dbReference>
<name>A0ABN1JUY6_9BURK</name>
<gene>
    <name evidence="4" type="ORF">GCM10009107_15470</name>
</gene>
<proteinExistence type="predicted"/>
<comment type="caution">
    <text evidence="4">The sequence shown here is derived from an EMBL/GenBank/DDBJ whole genome shotgun (WGS) entry which is preliminary data.</text>
</comment>
<dbReference type="InterPro" id="IPR001107">
    <property type="entry name" value="Band_7"/>
</dbReference>